<gene>
    <name evidence="2" type="ORF">GALMADRAFT_133858</name>
</gene>
<feature type="region of interest" description="Disordered" evidence="1">
    <location>
        <begin position="49"/>
        <end position="99"/>
    </location>
</feature>
<dbReference type="HOGENOM" id="CLU_1396411_0_0_1"/>
<feature type="compositionally biased region" description="Acidic residues" evidence="1">
    <location>
        <begin position="167"/>
        <end position="176"/>
    </location>
</feature>
<reference evidence="3" key="1">
    <citation type="journal article" date="2014" name="Proc. Natl. Acad. Sci. U.S.A.">
        <title>Extensive sampling of basidiomycete genomes demonstrates inadequacy of the white-rot/brown-rot paradigm for wood decay fungi.</title>
        <authorList>
            <person name="Riley R."/>
            <person name="Salamov A.A."/>
            <person name="Brown D.W."/>
            <person name="Nagy L.G."/>
            <person name="Floudas D."/>
            <person name="Held B.W."/>
            <person name="Levasseur A."/>
            <person name="Lombard V."/>
            <person name="Morin E."/>
            <person name="Otillar R."/>
            <person name="Lindquist E.A."/>
            <person name="Sun H."/>
            <person name="LaButti K.M."/>
            <person name="Schmutz J."/>
            <person name="Jabbour D."/>
            <person name="Luo H."/>
            <person name="Baker S.E."/>
            <person name="Pisabarro A.G."/>
            <person name="Walton J.D."/>
            <person name="Blanchette R.A."/>
            <person name="Henrissat B."/>
            <person name="Martin F."/>
            <person name="Cullen D."/>
            <person name="Hibbett D.S."/>
            <person name="Grigoriev I.V."/>
        </authorList>
    </citation>
    <scope>NUCLEOTIDE SEQUENCE [LARGE SCALE GENOMIC DNA]</scope>
    <source>
        <strain evidence="3">CBS 339.88</strain>
    </source>
</reference>
<evidence type="ECO:0000313" key="2">
    <source>
        <dbReference type="EMBL" id="KDR84598.1"/>
    </source>
</evidence>
<dbReference type="EMBL" id="KL142368">
    <property type="protein sequence ID" value="KDR84598.1"/>
    <property type="molecule type" value="Genomic_DNA"/>
</dbReference>
<evidence type="ECO:0000256" key="1">
    <source>
        <dbReference type="SAM" id="MobiDB-lite"/>
    </source>
</evidence>
<dbReference type="Proteomes" id="UP000027222">
    <property type="component" value="Unassembled WGS sequence"/>
</dbReference>
<evidence type="ECO:0000313" key="3">
    <source>
        <dbReference type="Proteomes" id="UP000027222"/>
    </source>
</evidence>
<proteinExistence type="predicted"/>
<protein>
    <submittedName>
        <fullName evidence="2">Uncharacterized protein</fullName>
    </submittedName>
</protein>
<feature type="region of interest" description="Disordered" evidence="1">
    <location>
        <begin position="155"/>
        <end position="195"/>
    </location>
</feature>
<keyword evidence="3" id="KW-1185">Reference proteome</keyword>
<organism evidence="2 3">
    <name type="scientific">Galerina marginata (strain CBS 339.88)</name>
    <dbReference type="NCBI Taxonomy" id="685588"/>
    <lineage>
        <taxon>Eukaryota</taxon>
        <taxon>Fungi</taxon>
        <taxon>Dikarya</taxon>
        <taxon>Basidiomycota</taxon>
        <taxon>Agaricomycotina</taxon>
        <taxon>Agaricomycetes</taxon>
        <taxon>Agaricomycetidae</taxon>
        <taxon>Agaricales</taxon>
        <taxon>Agaricineae</taxon>
        <taxon>Strophariaceae</taxon>
        <taxon>Galerina</taxon>
    </lineage>
</organism>
<name>A0A067TZV2_GALM3</name>
<dbReference type="AlphaFoldDB" id="A0A067TZV2"/>
<sequence length="195" mass="21382">MLISVSHHDHYHLLPSLPPSFKATKTRVACPSPRACGPALSEYGTVYCHSPRSNSTAPTPDFTRAQHRCPPRAPSLRRSSAPPALKSTPMRLALAPPPLPLSKVQADRRRILEPRNSATRPAPHPSLFQYRPLRIWGIAGTERYPQLPHVYVDGRRNSGGNQCQQDTGDEVGDEVGDGLGRGEGDETTSTRRRVG</sequence>
<accession>A0A067TZV2</accession>